<feature type="domain" description="Flagellar motor switch protein FliN-like C-terminal" evidence="2">
    <location>
        <begin position="236"/>
        <end position="302"/>
    </location>
</feature>
<accession>A0A2K8KG11</accession>
<dbReference type="EMBL" id="CP024899">
    <property type="protein sequence ID" value="ATX66685.1"/>
    <property type="molecule type" value="Genomic_DNA"/>
</dbReference>
<dbReference type="Gene3D" id="2.30.330.10">
    <property type="entry name" value="SpoA-like"/>
    <property type="match status" value="1"/>
</dbReference>
<dbReference type="InterPro" id="IPR001543">
    <property type="entry name" value="FliN-like_C"/>
</dbReference>
<feature type="region of interest" description="Disordered" evidence="1">
    <location>
        <begin position="325"/>
        <end position="362"/>
    </location>
</feature>
<dbReference type="STRING" id="441209.GCA_001870665_02455"/>
<name>A0A2K8KG11_9RHOB</name>
<gene>
    <name evidence="3" type="ORF">BG454_13365</name>
</gene>
<sequence length="362" mass="38467">MKMDQTEAKAMGDTVRGNALEKMATRHRAAQAQERAVFESALRVAFGRMSADCPGLEGIVRGVSISTGALAEVLDLAESGMFLALLEGQGDRMGLLMAAPAVLAGMVEAQTTGRVDPSEIAPRIPTRTDAALLAPMIDSFLRLLETRCAQLPQSALVSGYGYGSFIDNPRPLGLMLEEGQFHILRLHVALGYGAKEGDWFVILPEPENKSLSLPQDNLPDSELESDWQERLQVAINESGVVLDSVLCRVQLTLTDALRLRVGDMLRLPDTALETLTLESISHTALGIGRLGQARGQRAVRLTADPGELTDATGASVPQFALPAAITWGQPPQPPFAPGSSDPQALAEIGATQQAPSDSPDAG</sequence>
<dbReference type="KEGG" id="rbg:BG454_13365"/>
<reference evidence="3 4" key="1">
    <citation type="submission" date="2017-11" db="EMBL/GenBank/DDBJ databases">
        <title>Revised Sequence and Annotation of the Rhodobaca barguzinensis strain alga05 Genome.</title>
        <authorList>
            <person name="Kopejtka K."/>
            <person name="Tomasch J.M."/>
            <person name="Bunk B."/>
            <person name="Koblizek M."/>
        </authorList>
    </citation>
    <scope>NUCLEOTIDE SEQUENCE [LARGE SCALE GENOMIC DNA]</scope>
    <source>
        <strain evidence="4">alga05</strain>
    </source>
</reference>
<dbReference type="Pfam" id="PF01052">
    <property type="entry name" value="FliMN_C"/>
    <property type="match status" value="1"/>
</dbReference>
<dbReference type="SUPFAM" id="SSF101801">
    <property type="entry name" value="Surface presentation of antigens (SPOA)"/>
    <property type="match status" value="1"/>
</dbReference>
<dbReference type="Proteomes" id="UP000228948">
    <property type="component" value="Chromosome"/>
</dbReference>
<evidence type="ECO:0000313" key="4">
    <source>
        <dbReference type="Proteomes" id="UP000228948"/>
    </source>
</evidence>
<keyword evidence="4" id="KW-1185">Reference proteome</keyword>
<evidence type="ECO:0000259" key="2">
    <source>
        <dbReference type="Pfam" id="PF01052"/>
    </source>
</evidence>
<dbReference type="RefSeq" id="WP_071481171.1">
    <property type="nucleotide sequence ID" value="NZ_CP024899.1"/>
</dbReference>
<evidence type="ECO:0000256" key="1">
    <source>
        <dbReference type="SAM" id="MobiDB-lite"/>
    </source>
</evidence>
<dbReference type="InterPro" id="IPR036429">
    <property type="entry name" value="SpoA-like_sf"/>
</dbReference>
<organism evidence="3 4">
    <name type="scientific">Roseinatronobacter bogoriensis subsp. barguzinensis</name>
    <dbReference type="NCBI Taxonomy" id="441209"/>
    <lineage>
        <taxon>Bacteria</taxon>
        <taxon>Pseudomonadati</taxon>
        <taxon>Pseudomonadota</taxon>
        <taxon>Alphaproteobacteria</taxon>
        <taxon>Rhodobacterales</taxon>
        <taxon>Paracoccaceae</taxon>
        <taxon>Roseinatronobacter</taxon>
    </lineage>
</organism>
<dbReference type="AlphaFoldDB" id="A0A2K8KG11"/>
<dbReference type="OrthoDB" id="7824563at2"/>
<evidence type="ECO:0000313" key="3">
    <source>
        <dbReference type="EMBL" id="ATX66685.1"/>
    </source>
</evidence>
<proteinExistence type="predicted"/>
<protein>
    <recommendedName>
        <fullName evidence="2">Flagellar motor switch protein FliN-like C-terminal domain-containing protein</fullName>
    </recommendedName>
</protein>